<dbReference type="AlphaFoldDB" id="A0AAV4DQX0"/>
<proteinExistence type="predicted"/>
<name>A0AAV4DQX0_9GAST</name>
<dbReference type="Proteomes" id="UP000735302">
    <property type="component" value="Unassembled WGS sequence"/>
</dbReference>
<evidence type="ECO:0000313" key="1">
    <source>
        <dbReference type="EMBL" id="GFO46261.1"/>
    </source>
</evidence>
<keyword evidence="2" id="KW-1185">Reference proteome</keyword>
<gene>
    <name evidence="1" type="ORF">PoB_007276600</name>
</gene>
<accession>A0AAV4DQX0</accession>
<sequence length="176" mass="19211">MREEKHDHETLIFPEYHTRIRSEKREKLPKYNRKLDTFTPVTLSLPETGQLLNGDRKVNAFAPFDQGPVSTVRALSTQASQAAVSSRPKQKSSDIPVAANPNENLKIKLHKGINSLGKLGQFINTESANSSTGLRASEVGFKPSMEGSLQISGGFAVHCATNVPFEPGREVRAGLG</sequence>
<protein>
    <submittedName>
        <fullName evidence="1">Uncharacterized protein</fullName>
    </submittedName>
</protein>
<dbReference type="EMBL" id="BLXT01008183">
    <property type="protein sequence ID" value="GFO46261.1"/>
    <property type="molecule type" value="Genomic_DNA"/>
</dbReference>
<evidence type="ECO:0000313" key="2">
    <source>
        <dbReference type="Proteomes" id="UP000735302"/>
    </source>
</evidence>
<reference evidence="1 2" key="1">
    <citation type="journal article" date="2021" name="Elife">
        <title>Chloroplast acquisition without the gene transfer in kleptoplastic sea slugs, Plakobranchus ocellatus.</title>
        <authorList>
            <person name="Maeda T."/>
            <person name="Takahashi S."/>
            <person name="Yoshida T."/>
            <person name="Shimamura S."/>
            <person name="Takaki Y."/>
            <person name="Nagai Y."/>
            <person name="Toyoda A."/>
            <person name="Suzuki Y."/>
            <person name="Arimoto A."/>
            <person name="Ishii H."/>
            <person name="Satoh N."/>
            <person name="Nishiyama T."/>
            <person name="Hasebe M."/>
            <person name="Maruyama T."/>
            <person name="Minagawa J."/>
            <person name="Obokata J."/>
            <person name="Shigenobu S."/>
        </authorList>
    </citation>
    <scope>NUCLEOTIDE SEQUENCE [LARGE SCALE GENOMIC DNA]</scope>
</reference>
<organism evidence="1 2">
    <name type="scientific">Plakobranchus ocellatus</name>
    <dbReference type="NCBI Taxonomy" id="259542"/>
    <lineage>
        <taxon>Eukaryota</taxon>
        <taxon>Metazoa</taxon>
        <taxon>Spiralia</taxon>
        <taxon>Lophotrochozoa</taxon>
        <taxon>Mollusca</taxon>
        <taxon>Gastropoda</taxon>
        <taxon>Heterobranchia</taxon>
        <taxon>Euthyneura</taxon>
        <taxon>Panpulmonata</taxon>
        <taxon>Sacoglossa</taxon>
        <taxon>Placobranchoidea</taxon>
        <taxon>Plakobranchidae</taxon>
        <taxon>Plakobranchus</taxon>
    </lineage>
</organism>
<comment type="caution">
    <text evidence="1">The sequence shown here is derived from an EMBL/GenBank/DDBJ whole genome shotgun (WGS) entry which is preliminary data.</text>
</comment>